<accession>A0ABN2EPB9</accession>
<keyword evidence="6" id="KW-0814">Transposable element</keyword>
<dbReference type="PANTHER" id="PTHR33217">
    <property type="entry name" value="TRANSPOSASE FOR INSERTION SEQUENCE ELEMENT IS1081"/>
    <property type="match status" value="1"/>
</dbReference>
<keyword evidence="8" id="KW-1185">Reference proteome</keyword>
<proteinExistence type="inferred from homology"/>
<evidence type="ECO:0000256" key="2">
    <source>
        <dbReference type="ARBA" id="ARBA00010961"/>
    </source>
</evidence>
<protein>
    <recommendedName>
        <fullName evidence="6">Mutator family transposase</fullName>
    </recommendedName>
</protein>
<gene>
    <name evidence="7" type="ORF">GCM10009733_005460</name>
</gene>
<evidence type="ECO:0000313" key="7">
    <source>
        <dbReference type="EMBL" id="GAA1612309.1"/>
    </source>
</evidence>
<name>A0ABN2EPB9_9ACTN</name>
<evidence type="ECO:0000256" key="6">
    <source>
        <dbReference type="RuleBase" id="RU365089"/>
    </source>
</evidence>
<evidence type="ECO:0000256" key="3">
    <source>
        <dbReference type="ARBA" id="ARBA00022578"/>
    </source>
</evidence>
<comment type="caution">
    <text evidence="7">The sequence shown here is derived from an EMBL/GenBank/DDBJ whole genome shotgun (WGS) entry which is preliminary data.</text>
</comment>
<dbReference type="PANTHER" id="PTHR33217:SF9">
    <property type="entry name" value="MUTATOR FAMILY TRANSPOSASE"/>
    <property type="match status" value="1"/>
</dbReference>
<dbReference type="EMBL" id="BAAAMU010000002">
    <property type="protein sequence ID" value="GAA1612309.1"/>
    <property type="molecule type" value="Genomic_DNA"/>
</dbReference>
<organism evidence="7 8">
    <name type="scientific">Nonomuraea maheshkhaliensis</name>
    <dbReference type="NCBI Taxonomy" id="419590"/>
    <lineage>
        <taxon>Bacteria</taxon>
        <taxon>Bacillati</taxon>
        <taxon>Actinomycetota</taxon>
        <taxon>Actinomycetes</taxon>
        <taxon>Streptosporangiales</taxon>
        <taxon>Streptosporangiaceae</taxon>
        <taxon>Nonomuraea</taxon>
    </lineage>
</organism>
<evidence type="ECO:0000313" key="8">
    <source>
        <dbReference type="Proteomes" id="UP001500064"/>
    </source>
</evidence>
<comment type="function">
    <text evidence="1 6">Required for the transposition of the insertion element.</text>
</comment>
<evidence type="ECO:0000256" key="5">
    <source>
        <dbReference type="ARBA" id="ARBA00023172"/>
    </source>
</evidence>
<evidence type="ECO:0000256" key="4">
    <source>
        <dbReference type="ARBA" id="ARBA00023125"/>
    </source>
</evidence>
<evidence type="ECO:0000256" key="1">
    <source>
        <dbReference type="ARBA" id="ARBA00002190"/>
    </source>
</evidence>
<dbReference type="NCBIfam" id="NF033543">
    <property type="entry name" value="transpos_IS256"/>
    <property type="match status" value="1"/>
</dbReference>
<keyword evidence="4 6" id="KW-0238">DNA-binding</keyword>
<dbReference type="Proteomes" id="UP001500064">
    <property type="component" value="Unassembled WGS sequence"/>
</dbReference>
<dbReference type="PROSITE" id="PS01007">
    <property type="entry name" value="TRANSPOSASE_MUTATOR"/>
    <property type="match status" value="1"/>
</dbReference>
<reference evidence="7 8" key="1">
    <citation type="journal article" date="2019" name="Int. J. Syst. Evol. Microbiol.">
        <title>The Global Catalogue of Microorganisms (GCM) 10K type strain sequencing project: providing services to taxonomists for standard genome sequencing and annotation.</title>
        <authorList>
            <consortium name="The Broad Institute Genomics Platform"/>
            <consortium name="The Broad Institute Genome Sequencing Center for Infectious Disease"/>
            <person name="Wu L."/>
            <person name="Ma J."/>
        </authorList>
    </citation>
    <scope>NUCLEOTIDE SEQUENCE [LARGE SCALE GENOMIC DNA]</scope>
    <source>
        <strain evidence="7 8">JCM 13929</strain>
    </source>
</reference>
<keyword evidence="3 6" id="KW-0815">Transposition</keyword>
<dbReference type="InterPro" id="IPR001207">
    <property type="entry name" value="Transposase_mutator"/>
</dbReference>
<dbReference type="Pfam" id="PF00872">
    <property type="entry name" value="Transposase_mut"/>
    <property type="match status" value="1"/>
</dbReference>
<keyword evidence="5 6" id="KW-0233">DNA recombination</keyword>
<sequence>MWRAGCVDEAHVRFGKRTGETRPWKHRHGAPVRLHHLNVRLEEAKARVLVLIGVRADGSKELIALKDGYRESGESWAHLLRDCARRGMRAPVLAVGDGALGFWKALAEVFPATREQRCWLHRTANVLDAMPKSAQPGAKKSIQDIYNAEDRDHAVQAIKTFAQLYGAKFPRAVKKIIDDEAELLAFFGFPAEHWIHLRTTNPIESTFATVRLRTKVTRGAGSRTAALAMVFKLIESARARWRAVNAPHLVALVRAGARFERGVLVERSGEHAA</sequence>
<comment type="similarity">
    <text evidence="2 6">Belongs to the transposase mutator family.</text>
</comment>